<feature type="region of interest" description="Disordered" evidence="1">
    <location>
        <begin position="218"/>
        <end position="257"/>
    </location>
</feature>
<sequence>MLVRDVVTSPPCSVAWRVSGSSSVIRSKRSLGLRAHSQWEAGRTQSGSQLRKDNEKLRVVKRILSDENGAYILPHATSSCPSGARSELSQVQPAAGVEHNVVPSQFLTPHVRKHGIMTRHRRSRSAGNSKDMWLDHRPGIPASLPTVMQPQMKKRKSITKLTDAKDVTGSKASKYCLMTQEQDSAGELETRLYKADVVPTSGGGAQVIFNDLETLKQRSPLSPGANKRSAEEGTVEHSERHARCHISFEGHSKRPRV</sequence>
<accession>A0A7R9FEK2</accession>
<organism evidence="3">
    <name type="scientific">Timema tahoe</name>
    <dbReference type="NCBI Taxonomy" id="61484"/>
    <lineage>
        <taxon>Eukaryota</taxon>
        <taxon>Metazoa</taxon>
        <taxon>Ecdysozoa</taxon>
        <taxon>Arthropoda</taxon>
        <taxon>Hexapoda</taxon>
        <taxon>Insecta</taxon>
        <taxon>Pterygota</taxon>
        <taxon>Neoptera</taxon>
        <taxon>Polyneoptera</taxon>
        <taxon>Phasmatodea</taxon>
        <taxon>Timematodea</taxon>
        <taxon>Timematoidea</taxon>
        <taxon>Timematidae</taxon>
        <taxon>Timema</taxon>
    </lineage>
</organism>
<dbReference type="Pfam" id="PF16540">
    <property type="entry name" value="MKLP1_Arf_bdg"/>
    <property type="match status" value="1"/>
</dbReference>
<feature type="domain" description="Kinesin-like protein Kif23 Arf6-interacting" evidence="2">
    <location>
        <begin position="117"/>
        <end position="221"/>
    </location>
</feature>
<evidence type="ECO:0000256" key="1">
    <source>
        <dbReference type="SAM" id="MobiDB-lite"/>
    </source>
</evidence>
<feature type="region of interest" description="Disordered" evidence="1">
    <location>
        <begin position="116"/>
        <end position="135"/>
    </location>
</feature>
<feature type="region of interest" description="Disordered" evidence="1">
    <location>
        <begin position="140"/>
        <end position="161"/>
    </location>
</feature>
<gene>
    <name evidence="3" type="ORF">TTEB3V08_LOCUS150</name>
</gene>
<dbReference type="AlphaFoldDB" id="A0A7R9FEK2"/>
<evidence type="ECO:0000259" key="2">
    <source>
        <dbReference type="Pfam" id="PF16540"/>
    </source>
</evidence>
<dbReference type="InterPro" id="IPR032384">
    <property type="entry name" value="Kif23_Arf-bd"/>
</dbReference>
<protein>
    <recommendedName>
        <fullName evidence="2">Kinesin-like protein Kif23 Arf6-interacting domain-containing protein</fullName>
    </recommendedName>
</protein>
<reference evidence="3" key="1">
    <citation type="submission" date="2020-11" db="EMBL/GenBank/DDBJ databases">
        <authorList>
            <person name="Tran Van P."/>
        </authorList>
    </citation>
    <scope>NUCLEOTIDE SEQUENCE</scope>
</reference>
<dbReference type="EMBL" id="OE000018">
    <property type="protein sequence ID" value="CAD7451954.1"/>
    <property type="molecule type" value="Genomic_DNA"/>
</dbReference>
<proteinExistence type="predicted"/>
<dbReference type="Gene3D" id="2.60.40.4330">
    <property type="entry name" value="Kinesin-like protein Kif23, Arf6-interacting domain"/>
    <property type="match status" value="1"/>
</dbReference>
<dbReference type="InterPro" id="IPR038105">
    <property type="entry name" value="Kif23_Arf-bd_sf"/>
</dbReference>
<name>A0A7R9FEK2_9NEOP</name>
<feature type="compositionally biased region" description="Basic and acidic residues" evidence="1">
    <location>
        <begin position="228"/>
        <end position="257"/>
    </location>
</feature>
<evidence type="ECO:0000313" key="3">
    <source>
        <dbReference type="EMBL" id="CAD7451954.1"/>
    </source>
</evidence>